<protein>
    <recommendedName>
        <fullName evidence="1">Aminoglycoside phosphotransferase domain-containing protein</fullName>
    </recommendedName>
</protein>
<dbReference type="PANTHER" id="PTHR21310">
    <property type="entry name" value="AMINOGLYCOSIDE PHOSPHOTRANSFERASE-RELATED-RELATED"/>
    <property type="match status" value="1"/>
</dbReference>
<dbReference type="PANTHER" id="PTHR21310:SF13">
    <property type="entry name" value="AMINOGLYCOSIDE PHOSPHOTRANSFERASE DOMAIN-CONTAINING PROTEIN"/>
    <property type="match status" value="1"/>
</dbReference>
<evidence type="ECO:0000313" key="2">
    <source>
        <dbReference type="EMBL" id="OSD07721.1"/>
    </source>
</evidence>
<dbReference type="InterPro" id="IPR002575">
    <property type="entry name" value="Aminoglycoside_PTrfase"/>
</dbReference>
<sequence length="381" mass="43281">MALFWDREGHAQELPPYPSYIDKWEGTTALDEPYHEILGRIEAALNVKVQKMFVRSQNENLILEIEYEDGTRDIVRTPNPSVLEETGGRAAETIVQEAELLRWLKAHSKLPVPSVRAIIKSSEEGVLPVVVMEKMPGEVVLNVIGKASYSVKERLIRCFAEFQVRLFRIGVPQRIGTARCEDLAIRVDSAEDGAASLEEHIDAILEQRRRDLGDIEDQQVRESGVRILARVKRMLPAIYASLSPLSRQHCVLRHDDLGPQNILMDDAGNITGVVDWDLQAVAPAALAVSHPSFIRYDGVYHPEYMPPPPPGMEVWWFVSPEDAPALRERYTEIAHELDDEYHDALVHGEFLRQVVEWLGANPEYVLMERWLDTVFPRAQVQ</sequence>
<feature type="domain" description="Aminoglycoside phosphotransferase" evidence="1">
    <location>
        <begin position="56"/>
        <end position="284"/>
    </location>
</feature>
<reference evidence="2 3" key="1">
    <citation type="journal article" date="2015" name="Biotechnol. Biofuels">
        <title>Enhanced degradation of softwood versus hardwood by the white-rot fungus Pycnoporus coccineus.</title>
        <authorList>
            <person name="Couturier M."/>
            <person name="Navarro D."/>
            <person name="Chevret D."/>
            <person name="Henrissat B."/>
            <person name="Piumi F."/>
            <person name="Ruiz-Duenas F.J."/>
            <person name="Martinez A.T."/>
            <person name="Grigoriev I.V."/>
            <person name="Riley R."/>
            <person name="Lipzen A."/>
            <person name="Berrin J.G."/>
            <person name="Master E.R."/>
            <person name="Rosso M.N."/>
        </authorList>
    </citation>
    <scope>NUCLEOTIDE SEQUENCE [LARGE SCALE GENOMIC DNA]</scope>
    <source>
        <strain evidence="2 3">BRFM310</strain>
    </source>
</reference>
<dbReference type="SUPFAM" id="SSF56112">
    <property type="entry name" value="Protein kinase-like (PK-like)"/>
    <property type="match status" value="1"/>
</dbReference>
<dbReference type="InterPro" id="IPR011009">
    <property type="entry name" value="Kinase-like_dom_sf"/>
</dbReference>
<name>A0A1Y2J5J1_TRAC3</name>
<dbReference type="Pfam" id="PF01636">
    <property type="entry name" value="APH"/>
    <property type="match status" value="1"/>
</dbReference>
<dbReference type="InterPro" id="IPR051678">
    <property type="entry name" value="AGP_Transferase"/>
</dbReference>
<dbReference type="Gene3D" id="3.30.200.150">
    <property type="match status" value="1"/>
</dbReference>
<accession>A0A1Y2J5J1</accession>
<proteinExistence type="predicted"/>
<keyword evidence="3" id="KW-1185">Reference proteome</keyword>
<dbReference type="AlphaFoldDB" id="A0A1Y2J5J1"/>
<dbReference type="Gene3D" id="3.90.1200.10">
    <property type="match status" value="1"/>
</dbReference>
<dbReference type="Proteomes" id="UP000193067">
    <property type="component" value="Unassembled WGS sequence"/>
</dbReference>
<organism evidence="2 3">
    <name type="scientific">Trametes coccinea (strain BRFM310)</name>
    <name type="common">Pycnoporus coccineus</name>
    <dbReference type="NCBI Taxonomy" id="1353009"/>
    <lineage>
        <taxon>Eukaryota</taxon>
        <taxon>Fungi</taxon>
        <taxon>Dikarya</taxon>
        <taxon>Basidiomycota</taxon>
        <taxon>Agaricomycotina</taxon>
        <taxon>Agaricomycetes</taxon>
        <taxon>Polyporales</taxon>
        <taxon>Polyporaceae</taxon>
        <taxon>Trametes</taxon>
    </lineage>
</organism>
<dbReference type="EMBL" id="KZ084087">
    <property type="protein sequence ID" value="OSD07721.1"/>
    <property type="molecule type" value="Genomic_DNA"/>
</dbReference>
<evidence type="ECO:0000259" key="1">
    <source>
        <dbReference type="Pfam" id="PF01636"/>
    </source>
</evidence>
<evidence type="ECO:0000313" key="3">
    <source>
        <dbReference type="Proteomes" id="UP000193067"/>
    </source>
</evidence>
<dbReference type="OrthoDB" id="10003767at2759"/>
<gene>
    <name evidence="2" type="ORF">PYCCODRAFT_1473406</name>
</gene>